<organism evidence="1 2">
    <name type="scientific">Pedobacter jeongneungensis</name>
    <dbReference type="NCBI Taxonomy" id="947309"/>
    <lineage>
        <taxon>Bacteria</taxon>
        <taxon>Pseudomonadati</taxon>
        <taxon>Bacteroidota</taxon>
        <taxon>Sphingobacteriia</taxon>
        <taxon>Sphingobacteriales</taxon>
        <taxon>Sphingobacteriaceae</taxon>
        <taxon>Pedobacter</taxon>
    </lineage>
</organism>
<dbReference type="Proteomes" id="UP001501772">
    <property type="component" value="Unassembled WGS sequence"/>
</dbReference>
<gene>
    <name evidence="1" type="ORF">GCM10022289_30030</name>
</gene>
<dbReference type="EMBL" id="BAABBY010000007">
    <property type="protein sequence ID" value="GAA4207499.1"/>
    <property type="molecule type" value="Genomic_DNA"/>
</dbReference>
<accession>A0ABP8BI57</accession>
<reference evidence="2" key="1">
    <citation type="journal article" date="2019" name="Int. J. Syst. Evol. Microbiol.">
        <title>The Global Catalogue of Microorganisms (GCM) 10K type strain sequencing project: providing services to taxonomists for standard genome sequencing and annotation.</title>
        <authorList>
            <consortium name="The Broad Institute Genomics Platform"/>
            <consortium name="The Broad Institute Genome Sequencing Center for Infectious Disease"/>
            <person name="Wu L."/>
            <person name="Ma J."/>
        </authorList>
    </citation>
    <scope>NUCLEOTIDE SEQUENCE [LARGE SCALE GENOMIC DNA]</scope>
    <source>
        <strain evidence="2">JCM 17626</strain>
    </source>
</reference>
<proteinExistence type="predicted"/>
<dbReference type="RefSeq" id="WP_344852265.1">
    <property type="nucleotide sequence ID" value="NZ_BAABBY010000007.1"/>
</dbReference>
<evidence type="ECO:0000313" key="2">
    <source>
        <dbReference type="Proteomes" id="UP001501772"/>
    </source>
</evidence>
<evidence type="ECO:0000313" key="1">
    <source>
        <dbReference type="EMBL" id="GAA4207499.1"/>
    </source>
</evidence>
<sequence>MTQKEENYLTMANVTLQVLNANKSIWSEQSVFSKIVTDIEEDVHSINSAINSAGIKSTGVTATKYQTADAAINCAVKYSGLAQIHALETNNTILFDELKISAWSLERLTDQQLIPTLEHIYSRINALKDKLKPYGVSKDDLELFQKHIENFKQHKDQPRVVIAERKGFNNAIPTLIMELKTSFFKLDRLIKIWESTNEKFVRDYENGRTVIPLGARHKKDGTPPAQM</sequence>
<comment type="caution">
    <text evidence="1">The sequence shown here is derived from an EMBL/GenBank/DDBJ whole genome shotgun (WGS) entry which is preliminary data.</text>
</comment>
<keyword evidence="2" id="KW-1185">Reference proteome</keyword>
<name>A0ABP8BI57_9SPHI</name>
<protein>
    <submittedName>
        <fullName evidence="1">Uncharacterized protein</fullName>
    </submittedName>
</protein>